<sequence length="266" mass="28533">MSSAPTTPASAAGKVRIGVLALQGSFAEHCAHVVRAGGEAVEVRKAEQLAGCHGLIIPGGESTTMANVARRWNLFEPLRDFAAKGGAVWGTCAGLIFLAERINKGEKQGGQELLGGLDVTVDRNFFGSQIDSFEAQLACKIPGDDRPFRALFIRAPAILSVGAGVEVLAEYTLPEEKRRELADKSLEKIIVAVKQANLMATSFHPEITVDTRWHVLFLEMAGKCAPYAGVKETDKEEAQRTEIKLVSPGQLPVFTDSVFAGAARKM</sequence>
<comment type="catalytic activity">
    <reaction evidence="7">
        <text>L-glutamine + H2O = L-glutamate + NH4(+)</text>
        <dbReference type="Rhea" id="RHEA:15889"/>
        <dbReference type="ChEBI" id="CHEBI:15377"/>
        <dbReference type="ChEBI" id="CHEBI:28938"/>
        <dbReference type="ChEBI" id="CHEBI:29985"/>
        <dbReference type="ChEBI" id="CHEBI:58359"/>
        <dbReference type="EC" id="3.5.1.2"/>
    </reaction>
</comment>
<name>A0A7S0X661_9CHLO</name>
<dbReference type="GO" id="GO:0004359">
    <property type="term" value="F:glutaminase activity"/>
    <property type="evidence" value="ECO:0007669"/>
    <property type="project" value="UniProtKB-EC"/>
</dbReference>
<dbReference type="Pfam" id="PF01174">
    <property type="entry name" value="SNO"/>
    <property type="match status" value="1"/>
</dbReference>
<dbReference type="GO" id="GO:0008614">
    <property type="term" value="P:pyridoxine metabolic process"/>
    <property type="evidence" value="ECO:0007669"/>
    <property type="project" value="TreeGrafter"/>
</dbReference>
<dbReference type="PROSITE" id="PS01236">
    <property type="entry name" value="PDXT_SNO_1"/>
    <property type="match status" value="1"/>
</dbReference>
<dbReference type="EMBL" id="HBFC01013682">
    <property type="protein sequence ID" value="CAD8705289.1"/>
    <property type="molecule type" value="Transcribed_RNA"/>
</dbReference>
<evidence type="ECO:0000256" key="2">
    <source>
        <dbReference type="ARBA" id="ARBA00012918"/>
    </source>
</evidence>
<dbReference type="CDD" id="cd01749">
    <property type="entry name" value="GATase1_PB"/>
    <property type="match status" value="1"/>
</dbReference>
<dbReference type="FunFam" id="3.40.50.880:FF:000041">
    <property type="entry name" value="Glutamine amidotransferase subunit pdxT, putative"/>
    <property type="match status" value="1"/>
</dbReference>
<dbReference type="AlphaFoldDB" id="A0A7S0X661"/>
<protein>
    <recommendedName>
        <fullName evidence="2">glutaminase</fullName>
        <ecNumber evidence="2">3.5.1.2</ecNumber>
    </recommendedName>
</protein>
<evidence type="ECO:0000256" key="7">
    <source>
        <dbReference type="ARBA" id="ARBA00049534"/>
    </source>
</evidence>
<dbReference type="PROSITE" id="PS51273">
    <property type="entry name" value="GATASE_TYPE_1"/>
    <property type="match status" value="1"/>
</dbReference>
<accession>A0A7S0X661</accession>
<dbReference type="PROSITE" id="PS51130">
    <property type="entry name" value="PDXT_SNO_2"/>
    <property type="match status" value="1"/>
</dbReference>
<keyword evidence="3" id="KW-0378">Hydrolase</keyword>
<dbReference type="EC" id="3.5.1.2" evidence="2"/>
<evidence type="ECO:0000256" key="1">
    <source>
        <dbReference type="ARBA" id="ARBA00008345"/>
    </source>
</evidence>
<evidence type="ECO:0000313" key="8">
    <source>
        <dbReference type="EMBL" id="CAD8705289.1"/>
    </source>
</evidence>
<dbReference type="GO" id="GO:0005829">
    <property type="term" value="C:cytosol"/>
    <property type="evidence" value="ECO:0007669"/>
    <property type="project" value="TreeGrafter"/>
</dbReference>
<organism evidence="8">
    <name type="scientific">Mantoniella antarctica</name>
    <dbReference type="NCBI Taxonomy" id="81844"/>
    <lineage>
        <taxon>Eukaryota</taxon>
        <taxon>Viridiplantae</taxon>
        <taxon>Chlorophyta</taxon>
        <taxon>Mamiellophyceae</taxon>
        <taxon>Mamiellales</taxon>
        <taxon>Mamiellaceae</taxon>
        <taxon>Mantoniella</taxon>
    </lineage>
</organism>
<dbReference type="SUPFAM" id="SSF52317">
    <property type="entry name" value="Class I glutamine amidotransferase-like"/>
    <property type="match status" value="1"/>
</dbReference>
<dbReference type="NCBIfam" id="TIGR03800">
    <property type="entry name" value="PLP_synth_Pdx2"/>
    <property type="match status" value="1"/>
</dbReference>
<dbReference type="InterPro" id="IPR021196">
    <property type="entry name" value="PdxT/SNO_CS"/>
</dbReference>
<dbReference type="HAMAP" id="MF_01615">
    <property type="entry name" value="PdxT"/>
    <property type="match status" value="1"/>
</dbReference>
<evidence type="ECO:0000256" key="5">
    <source>
        <dbReference type="ARBA" id="ARBA00022962"/>
    </source>
</evidence>
<reference evidence="8" key="1">
    <citation type="submission" date="2021-01" db="EMBL/GenBank/DDBJ databases">
        <authorList>
            <person name="Corre E."/>
            <person name="Pelletier E."/>
            <person name="Niang G."/>
            <person name="Scheremetjew M."/>
            <person name="Finn R."/>
            <person name="Kale V."/>
            <person name="Holt S."/>
            <person name="Cochrane G."/>
            <person name="Meng A."/>
            <person name="Brown T."/>
            <person name="Cohen L."/>
        </authorList>
    </citation>
    <scope>NUCLEOTIDE SEQUENCE</scope>
    <source>
        <strain evidence="8">SL-175</strain>
    </source>
</reference>
<dbReference type="PANTHER" id="PTHR31559">
    <property type="entry name" value="PYRIDOXAL 5'-PHOSPHATE SYNTHASE SUBUNIT SNO"/>
    <property type="match status" value="1"/>
</dbReference>
<proteinExistence type="inferred from homology"/>
<dbReference type="PANTHER" id="PTHR31559:SF0">
    <property type="entry name" value="PYRIDOXAL 5'-PHOSPHATE SYNTHASE SUBUNIT SNO1-RELATED"/>
    <property type="match status" value="1"/>
</dbReference>
<dbReference type="InterPro" id="IPR002161">
    <property type="entry name" value="PdxT/SNO"/>
</dbReference>
<keyword evidence="6" id="KW-0456">Lyase</keyword>
<comment type="similarity">
    <text evidence="1">Belongs to the glutaminase PdxT/SNO family.</text>
</comment>
<dbReference type="GO" id="GO:1903600">
    <property type="term" value="C:glutaminase complex"/>
    <property type="evidence" value="ECO:0007669"/>
    <property type="project" value="TreeGrafter"/>
</dbReference>
<dbReference type="GO" id="GO:0042823">
    <property type="term" value="P:pyridoxal phosphate biosynthetic process"/>
    <property type="evidence" value="ECO:0007669"/>
    <property type="project" value="InterPro"/>
</dbReference>
<dbReference type="Gene3D" id="3.40.50.880">
    <property type="match status" value="1"/>
</dbReference>
<keyword evidence="5" id="KW-0315">Glutamine amidotransferase</keyword>
<gene>
    <name evidence="8" type="ORF">MANT1106_LOCUS7972</name>
</gene>
<dbReference type="GO" id="GO:0016829">
    <property type="term" value="F:lyase activity"/>
    <property type="evidence" value="ECO:0007669"/>
    <property type="project" value="UniProtKB-KW"/>
</dbReference>
<evidence type="ECO:0000256" key="6">
    <source>
        <dbReference type="ARBA" id="ARBA00023239"/>
    </source>
</evidence>
<dbReference type="InterPro" id="IPR029062">
    <property type="entry name" value="Class_I_gatase-like"/>
</dbReference>
<evidence type="ECO:0000256" key="4">
    <source>
        <dbReference type="ARBA" id="ARBA00022898"/>
    </source>
</evidence>
<keyword evidence="4" id="KW-0663">Pyridoxal phosphate</keyword>
<evidence type="ECO:0000256" key="3">
    <source>
        <dbReference type="ARBA" id="ARBA00022801"/>
    </source>
</evidence>